<dbReference type="Proteomes" id="UP000741360">
    <property type="component" value="Unassembled WGS sequence"/>
</dbReference>
<dbReference type="InterPro" id="IPR038071">
    <property type="entry name" value="UROD/MetE-like_sf"/>
</dbReference>
<dbReference type="Gene3D" id="3.20.20.210">
    <property type="match status" value="1"/>
</dbReference>
<dbReference type="GO" id="GO:0006779">
    <property type="term" value="P:porphyrin-containing compound biosynthetic process"/>
    <property type="evidence" value="ECO:0007669"/>
    <property type="project" value="InterPro"/>
</dbReference>
<dbReference type="InterPro" id="IPR000257">
    <property type="entry name" value="Uroporphyrinogen_deCOase"/>
</dbReference>
<evidence type="ECO:0000313" key="2">
    <source>
        <dbReference type="EMBL" id="MBI3013691.1"/>
    </source>
</evidence>
<comment type="caution">
    <text evidence="2">The sequence shown here is derived from an EMBL/GenBank/DDBJ whole genome shotgun (WGS) entry which is preliminary data.</text>
</comment>
<dbReference type="SUPFAM" id="SSF51726">
    <property type="entry name" value="UROD/MetE-like"/>
    <property type="match status" value="1"/>
</dbReference>
<sequence>MAGTLLEMIGGGGRPFFPLVYRLAGALEQVSAAELERDPGTLTRCLRSAQRLFGYRIVSNHFDRALLAEACGASCGWEAGEKRIAVPLLSSVQEMERFRPAGWEERGAVPVVLEATRRLLAEFRGSPRVAGVVPGPFLLARQLAGASFLCEFRRESAAAEELVLTCGEVSLGLLKKFCEIRTEVLLLLDAVPAVPGNWGKELLADLFRPQVNVANYFEAPLVMALDGPADLAVLDSLAEVQVDAVAFLTDQPAEFFREAAGRVNCPIGVPLSAPALAGEEEALKNRVSWGDSLGREWFFVTPGEMDPEIPAQQFHNLMKLLTTL</sequence>
<accession>A0A932M073</accession>
<dbReference type="EMBL" id="JACPSX010000021">
    <property type="protein sequence ID" value="MBI3013691.1"/>
    <property type="molecule type" value="Genomic_DNA"/>
</dbReference>
<dbReference type="AlphaFoldDB" id="A0A932M073"/>
<dbReference type="Pfam" id="PF01208">
    <property type="entry name" value="URO-D"/>
    <property type="match status" value="1"/>
</dbReference>
<evidence type="ECO:0000313" key="3">
    <source>
        <dbReference type="Proteomes" id="UP000741360"/>
    </source>
</evidence>
<proteinExistence type="predicted"/>
<dbReference type="GO" id="GO:0004853">
    <property type="term" value="F:uroporphyrinogen decarboxylase activity"/>
    <property type="evidence" value="ECO:0007669"/>
    <property type="project" value="InterPro"/>
</dbReference>
<feature type="domain" description="Uroporphyrinogen decarboxylase (URO-D)" evidence="1">
    <location>
        <begin position="28"/>
        <end position="206"/>
    </location>
</feature>
<reference evidence="2" key="1">
    <citation type="submission" date="2020-07" db="EMBL/GenBank/DDBJ databases">
        <title>Huge and variable diversity of episymbiotic CPR bacteria and DPANN archaea in groundwater ecosystems.</title>
        <authorList>
            <person name="He C.Y."/>
            <person name="Keren R."/>
            <person name="Whittaker M."/>
            <person name="Farag I.F."/>
            <person name="Doudna J."/>
            <person name="Cate J.H.D."/>
            <person name="Banfield J.F."/>
        </authorList>
    </citation>
    <scope>NUCLEOTIDE SEQUENCE</scope>
    <source>
        <strain evidence="2">NC_groundwater_717_Ag_S-0.2um_59_8</strain>
    </source>
</reference>
<organism evidence="2 3">
    <name type="scientific">Tectimicrobiota bacterium</name>
    <dbReference type="NCBI Taxonomy" id="2528274"/>
    <lineage>
        <taxon>Bacteria</taxon>
        <taxon>Pseudomonadati</taxon>
        <taxon>Nitrospinota/Tectimicrobiota group</taxon>
        <taxon>Candidatus Tectimicrobiota</taxon>
    </lineage>
</organism>
<gene>
    <name evidence="2" type="ORF">HYY65_01195</name>
</gene>
<name>A0A932M073_UNCTE</name>
<evidence type="ECO:0000259" key="1">
    <source>
        <dbReference type="Pfam" id="PF01208"/>
    </source>
</evidence>
<protein>
    <recommendedName>
        <fullName evidence="1">Uroporphyrinogen decarboxylase (URO-D) domain-containing protein</fullName>
    </recommendedName>
</protein>